<dbReference type="AlphaFoldDB" id="A0A6A6C0E8"/>
<feature type="region of interest" description="Disordered" evidence="1">
    <location>
        <begin position="311"/>
        <end position="351"/>
    </location>
</feature>
<reference evidence="2" key="1">
    <citation type="journal article" date="2020" name="Stud. Mycol.">
        <title>101 Dothideomycetes genomes: a test case for predicting lifestyles and emergence of pathogens.</title>
        <authorList>
            <person name="Haridas S."/>
            <person name="Albert R."/>
            <person name="Binder M."/>
            <person name="Bloem J."/>
            <person name="Labutti K."/>
            <person name="Salamov A."/>
            <person name="Andreopoulos B."/>
            <person name="Baker S."/>
            <person name="Barry K."/>
            <person name="Bills G."/>
            <person name="Bluhm B."/>
            <person name="Cannon C."/>
            <person name="Castanera R."/>
            <person name="Culley D."/>
            <person name="Daum C."/>
            <person name="Ezra D."/>
            <person name="Gonzalez J."/>
            <person name="Henrissat B."/>
            <person name="Kuo A."/>
            <person name="Liang C."/>
            <person name="Lipzen A."/>
            <person name="Lutzoni F."/>
            <person name="Magnuson J."/>
            <person name="Mondo S."/>
            <person name="Nolan M."/>
            <person name="Ohm R."/>
            <person name="Pangilinan J."/>
            <person name="Park H.-J."/>
            <person name="Ramirez L."/>
            <person name="Alfaro M."/>
            <person name="Sun H."/>
            <person name="Tritt A."/>
            <person name="Yoshinaga Y."/>
            <person name="Zwiers L.-H."/>
            <person name="Turgeon B."/>
            <person name="Goodwin S."/>
            <person name="Spatafora J."/>
            <person name="Crous P."/>
            <person name="Grigoriev I."/>
        </authorList>
    </citation>
    <scope>NUCLEOTIDE SEQUENCE</scope>
    <source>
        <strain evidence="2">ATCC 36951</strain>
    </source>
</reference>
<evidence type="ECO:0000313" key="3">
    <source>
        <dbReference type="Proteomes" id="UP000799537"/>
    </source>
</evidence>
<dbReference type="RefSeq" id="XP_033660065.1">
    <property type="nucleotide sequence ID" value="XM_033809866.1"/>
</dbReference>
<evidence type="ECO:0000313" key="2">
    <source>
        <dbReference type="EMBL" id="KAF2159176.1"/>
    </source>
</evidence>
<proteinExistence type="predicted"/>
<protein>
    <submittedName>
        <fullName evidence="2">Uncharacterized protein</fullName>
    </submittedName>
</protein>
<evidence type="ECO:0000256" key="1">
    <source>
        <dbReference type="SAM" id="MobiDB-lite"/>
    </source>
</evidence>
<keyword evidence="3" id="KW-1185">Reference proteome</keyword>
<name>A0A6A6C0E8_ZASCE</name>
<feature type="compositionally biased region" description="Polar residues" evidence="1">
    <location>
        <begin position="325"/>
        <end position="351"/>
    </location>
</feature>
<sequence>MEPLSRFHGPAWHKLSCDEGYQLKFPSVVELSEFGSNFTNGFTSLSPGVLVSDTELPLEKRQYTCDPGYVLCSNMAKCCPAGDECFAEGCCPSGSIPCGAINPSKCHYSPTEKCCAGGSCRKDYDCCERQCCSPVGYCASDGYCSAKPCSVTSTVNAVQTRSTVVTSTRRATVTVFDAEEEQAGEALPEFTCPATTFTEDGNSASLELGDNCKLTLHVNEAEESSTPALRRDATPTTTTAAPALNRRQDITCTATLRGTTTIASTSWTTSNVTVTEAPSALPEFSCLAIVVTNSAGDELALGDDCSLEFTPAEESAGAQGDSENDSGSADGTSTSPESSSLTGPLSASTSGAKRNRMSLGLVVWCGVLFLMWMLL</sequence>
<dbReference type="OrthoDB" id="2748312at2759"/>
<dbReference type="GeneID" id="54563138"/>
<gene>
    <name evidence="2" type="ORF">M409DRAFT_30315</name>
</gene>
<dbReference type="Proteomes" id="UP000799537">
    <property type="component" value="Unassembled WGS sequence"/>
</dbReference>
<dbReference type="EMBL" id="ML993641">
    <property type="protein sequence ID" value="KAF2159176.1"/>
    <property type="molecule type" value="Genomic_DNA"/>
</dbReference>
<organism evidence="2 3">
    <name type="scientific">Zasmidium cellare ATCC 36951</name>
    <dbReference type="NCBI Taxonomy" id="1080233"/>
    <lineage>
        <taxon>Eukaryota</taxon>
        <taxon>Fungi</taxon>
        <taxon>Dikarya</taxon>
        <taxon>Ascomycota</taxon>
        <taxon>Pezizomycotina</taxon>
        <taxon>Dothideomycetes</taxon>
        <taxon>Dothideomycetidae</taxon>
        <taxon>Mycosphaerellales</taxon>
        <taxon>Mycosphaerellaceae</taxon>
        <taxon>Zasmidium</taxon>
    </lineage>
</organism>
<accession>A0A6A6C0E8</accession>